<evidence type="ECO:0000256" key="1">
    <source>
        <dbReference type="SAM" id="MobiDB-lite"/>
    </source>
</evidence>
<name>A0A2N9FS27_FAGSY</name>
<reference evidence="4" key="1">
    <citation type="submission" date="2018-02" db="EMBL/GenBank/DDBJ databases">
        <authorList>
            <person name="Cohen D.B."/>
            <person name="Kent A.D."/>
        </authorList>
    </citation>
    <scope>NUCLEOTIDE SEQUENCE</scope>
</reference>
<dbReference type="AlphaFoldDB" id="A0A2N9FS27"/>
<organism evidence="4">
    <name type="scientific">Fagus sylvatica</name>
    <name type="common">Beechnut</name>
    <dbReference type="NCBI Taxonomy" id="28930"/>
    <lineage>
        <taxon>Eukaryota</taxon>
        <taxon>Viridiplantae</taxon>
        <taxon>Streptophyta</taxon>
        <taxon>Embryophyta</taxon>
        <taxon>Tracheophyta</taxon>
        <taxon>Spermatophyta</taxon>
        <taxon>Magnoliopsida</taxon>
        <taxon>eudicotyledons</taxon>
        <taxon>Gunneridae</taxon>
        <taxon>Pentapetalae</taxon>
        <taxon>rosids</taxon>
        <taxon>fabids</taxon>
        <taxon>Fagales</taxon>
        <taxon>Fagaceae</taxon>
        <taxon>Fagus</taxon>
    </lineage>
</organism>
<sequence>MDDLSGLWGRFSLTEKEEEPFDFGSEEDNQFYLAARFMTGRLLNIESVVRTFRPLWRTVRGFTVRDLGHNVLVFAFEDVTDLERVLQGEPWSFDKYLVSFQRVDIDTDMKEMECGFVSFWVQIHNLPVGRMKHELASALGAAVGKVEHVAENEEEKGCDGCMRVRVSLDISKPLCRGRKARLSSGRETWISFKYERLPIFCYWCGCLTHGERDCEMWLRNKGMMNKEEQQYGAWLRADAEKPVRRVEVKVAGRSNVPRWGKPVYGGSKVSPEISENTVHGSDGVNETVLESEDIRGPLPSLRESGKDLEKELREIDEALNYAPQNQEVTNEAEDLTPDPTNLESRDPNKKEKSISVGGEVDKEIEELRNRVILQDIFGKNEMDGNRSYSRKKKSGKKNFPCNGIQDTMVEVHVQGESRTGWKRFPRDKDNVTAEGVTMSLLGIKRAGSRIDGQSAGTKAQKKGRGAVAMEGVEGVGESAEAVQQPRRTQ</sequence>
<dbReference type="PANTHER" id="PTHR31286">
    <property type="entry name" value="GLYCINE-RICH CELL WALL STRUCTURAL PROTEIN 1.8-LIKE"/>
    <property type="match status" value="1"/>
</dbReference>
<feature type="compositionally biased region" description="Low complexity" evidence="1">
    <location>
        <begin position="465"/>
        <end position="482"/>
    </location>
</feature>
<dbReference type="InterPro" id="IPR025558">
    <property type="entry name" value="DUF4283"/>
</dbReference>
<evidence type="ECO:0008006" key="5">
    <source>
        <dbReference type="Google" id="ProtNLM"/>
    </source>
</evidence>
<accession>A0A2N9FS27</accession>
<dbReference type="PANTHER" id="PTHR31286:SF178">
    <property type="entry name" value="DUF4283 DOMAIN-CONTAINING PROTEIN"/>
    <property type="match status" value="1"/>
</dbReference>
<feature type="domain" description="Zinc knuckle CX2CX4HX4C" evidence="3">
    <location>
        <begin position="168"/>
        <end position="215"/>
    </location>
</feature>
<protein>
    <recommendedName>
        <fullName evidence="5">DUF4283 domain-containing protein</fullName>
    </recommendedName>
</protein>
<dbReference type="EMBL" id="OIVN01001103">
    <property type="protein sequence ID" value="SPC89880.1"/>
    <property type="molecule type" value="Genomic_DNA"/>
</dbReference>
<gene>
    <name evidence="4" type="ORF">FSB_LOCUS17762</name>
</gene>
<dbReference type="InterPro" id="IPR025836">
    <property type="entry name" value="Zn_knuckle_CX2CX4HX4C"/>
</dbReference>
<dbReference type="Pfam" id="PF14111">
    <property type="entry name" value="DUF4283"/>
    <property type="match status" value="1"/>
</dbReference>
<feature type="region of interest" description="Disordered" evidence="1">
    <location>
        <begin position="450"/>
        <end position="489"/>
    </location>
</feature>
<proteinExistence type="predicted"/>
<dbReference type="Pfam" id="PF14392">
    <property type="entry name" value="zf-CCHC_4"/>
    <property type="match status" value="1"/>
</dbReference>
<feature type="compositionally biased region" description="Basic and acidic residues" evidence="1">
    <location>
        <begin position="343"/>
        <end position="355"/>
    </location>
</feature>
<evidence type="ECO:0000313" key="4">
    <source>
        <dbReference type="EMBL" id="SPC89880.1"/>
    </source>
</evidence>
<feature type="region of interest" description="Disordered" evidence="1">
    <location>
        <begin position="320"/>
        <end position="355"/>
    </location>
</feature>
<dbReference type="InterPro" id="IPR040256">
    <property type="entry name" value="At4g02000-like"/>
</dbReference>
<evidence type="ECO:0000259" key="3">
    <source>
        <dbReference type="Pfam" id="PF14392"/>
    </source>
</evidence>
<evidence type="ECO:0000259" key="2">
    <source>
        <dbReference type="Pfam" id="PF14111"/>
    </source>
</evidence>
<feature type="domain" description="DUF4283" evidence="2">
    <location>
        <begin position="26"/>
        <end position="102"/>
    </location>
</feature>